<keyword evidence="3" id="KW-0597">Phosphoprotein</keyword>
<evidence type="ECO:0000259" key="11">
    <source>
        <dbReference type="PROSITE" id="PS50003"/>
    </source>
</evidence>
<keyword evidence="7" id="KW-0862">Zinc</keyword>
<comment type="caution">
    <text evidence="13">The sequence shown here is derived from an EMBL/GenBank/DDBJ whole genome shotgun (WGS) entry which is preliminary data.</text>
</comment>
<evidence type="ECO:0000256" key="8">
    <source>
        <dbReference type="ARBA" id="ARBA00023212"/>
    </source>
</evidence>
<feature type="domain" description="DH" evidence="12">
    <location>
        <begin position="662"/>
        <end position="850"/>
    </location>
</feature>
<keyword evidence="8" id="KW-0206">Cytoskeleton</keyword>
<name>A0A6A4SRS8_SCOMX</name>
<comment type="subcellular location">
    <subcellularLocation>
        <location evidence="1">Cytoplasm</location>
        <location evidence="1">Cytoskeleton</location>
    </subcellularLocation>
</comment>
<keyword evidence="2" id="KW-0963">Cytoplasm</keyword>
<dbReference type="PROSITE" id="PS50010">
    <property type="entry name" value="DH_2"/>
    <property type="match status" value="1"/>
</dbReference>
<evidence type="ECO:0000256" key="10">
    <source>
        <dbReference type="SAM" id="MobiDB-lite"/>
    </source>
</evidence>
<dbReference type="CDD" id="cd13236">
    <property type="entry name" value="PH2_FGD1-4"/>
    <property type="match status" value="1"/>
</dbReference>
<proteinExistence type="predicted"/>
<evidence type="ECO:0000256" key="5">
    <source>
        <dbReference type="ARBA" id="ARBA00022737"/>
    </source>
</evidence>
<dbReference type="PANTHER" id="PTHR12673:SF79">
    <property type="entry name" value="FYVE, RHOGEF AND PH DOMAIN-CONTAINING PROTEIN 1"/>
    <property type="match status" value="1"/>
</dbReference>
<protein>
    <submittedName>
        <fullName evidence="13">Uncharacterized protein</fullName>
    </submittedName>
</protein>
<evidence type="ECO:0000256" key="6">
    <source>
        <dbReference type="ARBA" id="ARBA00022771"/>
    </source>
</evidence>
<dbReference type="SUPFAM" id="SSF48065">
    <property type="entry name" value="DBL homology domain (DH-domain)"/>
    <property type="match status" value="1"/>
</dbReference>
<dbReference type="CDD" id="cd00160">
    <property type="entry name" value="RhoGEF"/>
    <property type="match status" value="1"/>
</dbReference>
<keyword evidence="9" id="KW-0175">Coiled coil</keyword>
<dbReference type="InterPro" id="IPR011993">
    <property type="entry name" value="PH-like_dom_sf"/>
</dbReference>
<dbReference type="Gene3D" id="2.30.29.30">
    <property type="entry name" value="Pleckstrin-homology domain (PH domain)/Phosphotyrosine-binding domain (PTB)"/>
    <property type="match status" value="2"/>
</dbReference>
<feature type="compositionally biased region" description="Basic and acidic residues" evidence="10">
    <location>
        <begin position="520"/>
        <end position="534"/>
    </location>
</feature>
<dbReference type="InterPro" id="IPR011011">
    <property type="entry name" value="Znf_FYVE_PHD"/>
</dbReference>
<feature type="region of interest" description="Disordered" evidence="10">
    <location>
        <begin position="488"/>
        <end position="584"/>
    </location>
</feature>
<evidence type="ECO:0000256" key="3">
    <source>
        <dbReference type="ARBA" id="ARBA00022553"/>
    </source>
</evidence>
<feature type="region of interest" description="Disordered" evidence="10">
    <location>
        <begin position="434"/>
        <end position="464"/>
    </location>
</feature>
<organism evidence="13 14">
    <name type="scientific">Scophthalmus maximus</name>
    <name type="common">Turbot</name>
    <name type="synonym">Psetta maxima</name>
    <dbReference type="NCBI Taxonomy" id="52904"/>
    <lineage>
        <taxon>Eukaryota</taxon>
        <taxon>Metazoa</taxon>
        <taxon>Chordata</taxon>
        <taxon>Craniata</taxon>
        <taxon>Vertebrata</taxon>
        <taxon>Euteleostomi</taxon>
        <taxon>Actinopterygii</taxon>
        <taxon>Neopterygii</taxon>
        <taxon>Teleostei</taxon>
        <taxon>Neoteleostei</taxon>
        <taxon>Acanthomorphata</taxon>
        <taxon>Carangaria</taxon>
        <taxon>Pleuronectiformes</taxon>
        <taxon>Pleuronectoidei</taxon>
        <taxon>Scophthalmidae</taxon>
        <taxon>Scophthalmus</taxon>
    </lineage>
</organism>
<keyword evidence="6" id="KW-0863">Zinc-finger</keyword>
<dbReference type="InterPro" id="IPR035899">
    <property type="entry name" value="DBL_dom_sf"/>
</dbReference>
<feature type="domain" description="PH" evidence="11">
    <location>
        <begin position="879"/>
        <end position="978"/>
    </location>
</feature>
<dbReference type="GO" id="GO:0008270">
    <property type="term" value="F:zinc ion binding"/>
    <property type="evidence" value="ECO:0007669"/>
    <property type="project" value="UniProtKB-KW"/>
</dbReference>
<keyword evidence="4" id="KW-0479">Metal-binding</keyword>
<dbReference type="InterPro" id="IPR035941">
    <property type="entry name" value="FGD1-4_PH2"/>
</dbReference>
<feature type="compositionally biased region" description="Acidic residues" evidence="10">
    <location>
        <begin position="538"/>
        <end position="557"/>
    </location>
</feature>
<dbReference type="GO" id="GO:0005085">
    <property type="term" value="F:guanyl-nucleotide exchange factor activity"/>
    <property type="evidence" value="ECO:0007669"/>
    <property type="project" value="InterPro"/>
</dbReference>
<feature type="compositionally biased region" description="Basic and acidic residues" evidence="10">
    <location>
        <begin position="353"/>
        <end position="366"/>
    </location>
</feature>
<dbReference type="InterPro" id="IPR001849">
    <property type="entry name" value="PH_domain"/>
</dbReference>
<evidence type="ECO:0000259" key="12">
    <source>
        <dbReference type="PROSITE" id="PS50010"/>
    </source>
</evidence>
<dbReference type="SUPFAM" id="SSF50729">
    <property type="entry name" value="PH domain-like"/>
    <property type="match status" value="2"/>
</dbReference>
<dbReference type="Pfam" id="PF00169">
    <property type="entry name" value="PH"/>
    <property type="match status" value="2"/>
</dbReference>
<feature type="region of interest" description="Disordered" evidence="10">
    <location>
        <begin position="326"/>
        <end position="399"/>
    </location>
</feature>
<dbReference type="EMBL" id="VEVO01000010">
    <property type="protein sequence ID" value="KAF0036117.1"/>
    <property type="molecule type" value="Genomic_DNA"/>
</dbReference>
<evidence type="ECO:0000256" key="4">
    <source>
        <dbReference type="ARBA" id="ARBA00022723"/>
    </source>
</evidence>
<feature type="domain" description="PH" evidence="11">
    <location>
        <begin position="1033"/>
        <end position="1134"/>
    </location>
</feature>
<evidence type="ECO:0000313" key="13">
    <source>
        <dbReference type="EMBL" id="KAF0036117.1"/>
    </source>
</evidence>
<keyword evidence="5" id="KW-0677">Repeat</keyword>
<dbReference type="GO" id="GO:0007010">
    <property type="term" value="P:cytoskeleton organization"/>
    <property type="evidence" value="ECO:0007669"/>
    <property type="project" value="TreeGrafter"/>
</dbReference>
<dbReference type="FunFam" id="2.30.29.30:FF:000102">
    <property type="entry name" value="FYVE, RhoGEF and PH domain-containing protein 4"/>
    <property type="match status" value="1"/>
</dbReference>
<dbReference type="SMART" id="SM00233">
    <property type="entry name" value="PH"/>
    <property type="match status" value="2"/>
</dbReference>
<accession>A0A6A4SRS8</accession>
<dbReference type="GO" id="GO:0005737">
    <property type="term" value="C:cytoplasm"/>
    <property type="evidence" value="ECO:0007669"/>
    <property type="project" value="TreeGrafter"/>
</dbReference>
<evidence type="ECO:0000256" key="2">
    <source>
        <dbReference type="ARBA" id="ARBA00022490"/>
    </source>
</evidence>
<feature type="compositionally biased region" description="Low complexity" evidence="10">
    <location>
        <begin position="497"/>
        <end position="514"/>
    </location>
</feature>
<dbReference type="Gene3D" id="1.20.900.10">
    <property type="entry name" value="Dbl homology (DH) domain"/>
    <property type="match status" value="1"/>
</dbReference>
<feature type="coiled-coil region" evidence="9">
    <location>
        <begin position="294"/>
        <end position="324"/>
    </location>
</feature>
<dbReference type="GO" id="GO:0005856">
    <property type="term" value="C:cytoskeleton"/>
    <property type="evidence" value="ECO:0007669"/>
    <property type="project" value="UniProtKB-SubCell"/>
</dbReference>
<feature type="region of interest" description="Disordered" evidence="10">
    <location>
        <begin position="603"/>
        <end position="624"/>
    </location>
</feature>
<evidence type="ECO:0000256" key="1">
    <source>
        <dbReference type="ARBA" id="ARBA00004245"/>
    </source>
</evidence>
<evidence type="ECO:0000256" key="9">
    <source>
        <dbReference type="SAM" id="Coils"/>
    </source>
</evidence>
<feature type="compositionally biased region" description="Basic and acidic residues" evidence="10">
    <location>
        <begin position="326"/>
        <end position="344"/>
    </location>
</feature>
<dbReference type="InterPro" id="IPR051092">
    <property type="entry name" value="FYVE_RhoGEF_PH"/>
</dbReference>
<dbReference type="PROSITE" id="PS50003">
    <property type="entry name" value="PH_DOMAIN"/>
    <property type="match status" value="2"/>
</dbReference>
<sequence length="1164" mass="131395">MELRRVQGLASQPRYGECWAQALEHLDTRCKDMTSESQSRIALKFTHCHLSSSGRDFPSCPDGSEVSRCTGGMDAVAFNAYTEFFTHTHSICHFLQSDAWQSRAENTMHRLTESSAGVAEQLQSTRQMAQELIEAQSEALQAQQEILNNGEELRVTLQDSTQGLRSVFSELSSVSREQQVALSELFNRVSFLQSFLLMEAHSLSSCCYNAAALCTSFLLTSTQRSSRARLALLCLVCLNFYLERKIYQFVMSSNHPEHKHMELLAAYVGMLRRLMLCVGLCVLLYACVRYRDPVQQSLQLLQQLRETQRRLQEALHRAERLGERQEMTRVKFGEEKDRGDKDDVLSLSRRVLPRSEKRRQADDLSHLSHTGRRTADVTPLPYTTHNASVSPSQRPCGPPSSPLVYSILVEDKQPLSPRTNVVFNDRICVLLRGVHGQKQPDQGPLPADPRGGRTPPTRTDGTASPTCVLSLIEKFEREQIIVVPDITGGALCPRLPDAPSSSSRPSSPPSSSSFPTPPPPDEKLPSDIKGHHDITVGGEEEEESELLNDDDDEDEELAVACGDDVHQKRLSMESGYSASEKHPEDDVVAVDMREQQQQLPLLLDQSEIPSERLSLPSSQTDGKLANRDSGIDSISSPSHSEELCFAGVEDGQDSAELSVQQRVFNIANELLHTEITYVSKLHLLDQVFCARLLEEARSRSSFPCEVVQGIFSNICSIYCFHQQFLLPALQKRMEEWDLNPRIGDILQKLAPFLKMYGEYVKNFDCALELVNTWMERSAQFKTIIQEIQREERCGNLTLQHHMLEPVQRIPRYELLLKDYLHRLPEDAPDHRDAQKSLELIATAAEHSNAAIRKMDRMRKLLKVYELLGGEEDIVNPTNELIKEGHILKLSNKNGTTQDRYLILINDRLLYCVPKLRLIGQKYGVRARIDVDGMELKETSSAAVPRTFVVSGKHRSLELQARTEEEKKDWIQVVCGKCSEFRARLSYDNNRTNRVCVDCYATLVGALPSPATLTSSIQRRRSILEKQASLAAENSVICSFLHHMEKGGGRGWQKAWFVIPENEPLVLYIYGAPQDVKAQRSVPLIGFEVSLPESCDRLERRHAFKISQSHLTLYFSAEGEELQRRWIDVLSRAGRGEEPQVHRPIVESLEEEGEELVTAVEGENT</sequence>
<feature type="compositionally biased region" description="Low complexity" evidence="10">
    <location>
        <begin position="448"/>
        <end position="463"/>
    </location>
</feature>
<dbReference type="AlphaFoldDB" id="A0A6A4SRS8"/>
<reference evidence="13 14" key="1">
    <citation type="submission" date="2019-06" db="EMBL/GenBank/DDBJ databases">
        <title>Draft genomes of female and male turbot (Scophthalmus maximus).</title>
        <authorList>
            <person name="Xu H."/>
            <person name="Xu X.-W."/>
            <person name="Shao C."/>
            <person name="Chen S."/>
        </authorList>
    </citation>
    <scope>NUCLEOTIDE SEQUENCE [LARGE SCALE GENOMIC DNA]</scope>
    <source>
        <strain evidence="13">Ysfricsl-2016a</strain>
        <tissue evidence="13">Blood</tissue>
    </source>
</reference>
<dbReference type="GO" id="GO:0046847">
    <property type="term" value="P:filopodium assembly"/>
    <property type="evidence" value="ECO:0007669"/>
    <property type="project" value="TreeGrafter"/>
</dbReference>
<gene>
    <name evidence="13" type="ORF">F2P81_011429</name>
</gene>
<evidence type="ECO:0000256" key="7">
    <source>
        <dbReference type="ARBA" id="ARBA00022833"/>
    </source>
</evidence>
<dbReference type="PANTHER" id="PTHR12673">
    <property type="entry name" value="FACIOGENITAL DYSPLASIA PROTEIN"/>
    <property type="match status" value="1"/>
</dbReference>
<dbReference type="SUPFAM" id="SSF57903">
    <property type="entry name" value="FYVE/PHD zinc finger"/>
    <property type="match status" value="1"/>
</dbReference>
<dbReference type="InterPro" id="IPR000219">
    <property type="entry name" value="DH_dom"/>
</dbReference>
<dbReference type="Proteomes" id="UP000438429">
    <property type="component" value="Unassembled WGS sequence"/>
</dbReference>
<evidence type="ECO:0000313" key="14">
    <source>
        <dbReference type="Proteomes" id="UP000438429"/>
    </source>
</evidence>
<feature type="compositionally biased region" description="Polar residues" evidence="10">
    <location>
        <begin position="381"/>
        <end position="393"/>
    </location>
</feature>
<dbReference type="Pfam" id="PF00621">
    <property type="entry name" value="RhoGEF"/>
    <property type="match status" value="1"/>
</dbReference>
<dbReference type="FunFam" id="1.20.900.10:FF:000013">
    <property type="entry name" value="FYVE, RhoGEF and PH domain-containing protein 4"/>
    <property type="match status" value="1"/>
</dbReference>
<dbReference type="SMART" id="SM00325">
    <property type="entry name" value="RhoGEF"/>
    <property type="match status" value="1"/>
</dbReference>